<feature type="region of interest" description="Disordered" evidence="1">
    <location>
        <begin position="34"/>
        <end position="82"/>
    </location>
</feature>
<dbReference type="EMBL" id="JAYKXP010000004">
    <property type="protein sequence ID" value="KAK7059204.1"/>
    <property type="molecule type" value="Genomic_DNA"/>
</dbReference>
<evidence type="ECO:0000256" key="1">
    <source>
        <dbReference type="SAM" id="MobiDB-lite"/>
    </source>
</evidence>
<keyword evidence="3" id="KW-1185">Reference proteome</keyword>
<name>A0AAW0E7J9_9AGAR</name>
<dbReference type="AlphaFoldDB" id="A0AAW0E7J9"/>
<organism evidence="2 3">
    <name type="scientific">Paramarasmius palmivorus</name>
    <dbReference type="NCBI Taxonomy" id="297713"/>
    <lineage>
        <taxon>Eukaryota</taxon>
        <taxon>Fungi</taxon>
        <taxon>Dikarya</taxon>
        <taxon>Basidiomycota</taxon>
        <taxon>Agaricomycotina</taxon>
        <taxon>Agaricomycetes</taxon>
        <taxon>Agaricomycetidae</taxon>
        <taxon>Agaricales</taxon>
        <taxon>Marasmiineae</taxon>
        <taxon>Marasmiaceae</taxon>
        <taxon>Paramarasmius</taxon>
    </lineage>
</organism>
<sequence>MRQSGQSIFSRPRPIDINAARRAGYGLDIDIESDEEDDAELGRPLIRQPVVFDAEEDESRRERSHQPFTDMPLGREERNVWA</sequence>
<dbReference type="Proteomes" id="UP001383192">
    <property type="component" value="Unassembled WGS sequence"/>
</dbReference>
<gene>
    <name evidence="2" type="ORF">VNI00_001831</name>
</gene>
<reference evidence="2 3" key="1">
    <citation type="submission" date="2024-01" db="EMBL/GenBank/DDBJ databases">
        <title>A draft genome for a cacao thread blight-causing isolate of Paramarasmius palmivorus.</title>
        <authorList>
            <person name="Baruah I.K."/>
            <person name="Bukari Y."/>
            <person name="Amoako-Attah I."/>
            <person name="Meinhardt L.W."/>
            <person name="Bailey B.A."/>
            <person name="Cohen S.P."/>
        </authorList>
    </citation>
    <scope>NUCLEOTIDE SEQUENCE [LARGE SCALE GENOMIC DNA]</scope>
    <source>
        <strain evidence="2 3">GH-12</strain>
    </source>
</reference>
<evidence type="ECO:0000313" key="2">
    <source>
        <dbReference type="EMBL" id="KAK7059204.1"/>
    </source>
</evidence>
<evidence type="ECO:0000313" key="3">
    <source>
        <dbReference type="Proteomes" id="UP001383192"/>
    </source>
</evidence>
<protein>
    <submittedName>
        <fullName evidence="2">Uncharacterized protein</fullName>
    </submittedName>
</protein>
<accession>A0AAW0E7J9</accession>
<feature type="compositionally biased region" description="Basic and acidic residues" evidence="1">
    <location>
        <begin position="73"/>
        <end position="82"/>
    </location>
</feature>
<proteinExistence type="predicted"/>
<comment type="caution">
    <text evidence="2">The sequence shown here is derived from an EMBL/GenBank/DDBJ whole genome shotgun (WGS) entry which is preliminary data.</text>
</comment>